<dbReference type="EMBL" id="JAAIVJ010000010">
    <property type="protein sequence ID" value="NEY91590.1"/>
    <property type="molecule type" value="Genomic_DNA"/>
</dbReference>
<keyword evidence="4" id="KW-1185">Reference proteome</keyword>
<feature type="domain" description="TadE-like" evidence="2">
    <location>
        <begin position="7"/>
        <end position="46"/>
    </location>
</feature>
<evidence type="ECO:0000259" key="2">
    <source>
        <dbReference type="Pfam" id="PF07811"/>
    </source>
</evidence>
<keyword evidence="1" id="KW-0472">Membrane</keyword>
<protein>
    <recommendedName>
        <fullName evidence="2">TadE-like domain-containing protein</fullName>
    </recommendedName>
</protein>
<proteinExistence type="predicted"/>
<dbReference type="RefSeq" id="WP_164627154.1">
    <property type="nucleotide sequence ID" value="NZ_JAAIVJ010000010.1"/>
</dbReference>
<organism evidence="3 4">
    <name type="scientific">Tabrizicola oligotrophica</name>
    <dbReference type="NCBI Taxonomy" id="2710650"/>
    <lineage>
        <taxon>Bacteria</taxon>
        <taxon>Pseudomonadati</taxon>
        <taxon>Pseudomonadota</taxon>
        <taxon>Alphaproteobacteria</taxon>
        <taxon>Rhodobacterales</taxon>
        <taxon>Paracoccaceae</taxon>
        <taxon>Tabrizicola</taxon>
    </lineage>
</organism>
<reference evidence="3 4" key="1">
    <citation type="submission" date="2020-02" db="EMBL/GenBank/DDBJ databases">
        <authorList>
            <person name="Chen W.-M."/>
        </authorList>
    </citation>
    <scope>NUCLEOTIDE SEQUENCE [LARGE SCALE GENOMIC DNA]</scope>
    <source>
        <strain evidence="3 4">KMS-5</strain>
    </source>
</reference>
<keyword evidence="1" id="KW-1133">Transmembrane helix</keyword>
<dbReference type="InterPro" id="IPR012495">
    <property type="entry name" value="TadE-like_dom"/>
</dbReference>
<evidence type="ECO:0000256" key="1">
    <source>
        <dbReference type="SAM" id="Phobius"/>
    </source>
</evidence>
<gene>
    <name evidence="3" type="ORF">G4Z14_14910</name>
</gene>
<dbReference type="Pfam" id="PF07811">
    <property type="entry name" value="TadE"/>
    <property type="match status" value="1"/>
</dbReference>
<dbReference type="AlphaFoldDB" id="A0A6M0QVY8"/>
<sequence>MIRQEDGGSTVEAVLWMPFFMLLFSMVVDASLVLGGQAEVLRVVQDTNRAVSLGRYPNLEDARAHIVSEIAPLTTGAVVSVDVVDGIITSVVQIPASDLTATGFFDGFANIDIVVRAQHLSEA</sequence>
<keyword evidence="1" id="KW-0812">Transmembrane</keyword>
<feature type="transmembrane region" description="Helical" evidence="1">
    <location>
        <begin position="13"/>
        <end position="34"/>
    </location>
</feature>
<evidence type="ECO:0000313" key="3">
    <source>
        <dbReference type="EMBL" id="NEY91590.1"/>
    </source>
</evidence>
<name>A0A6M0QVY8_9RHOB</name>
<accession>A0A6M0QVY8</accession>
<evidence type="ECO:0000313" key="4">
    <source>
        <dbReference type="Proteomes" id="UP000477782"/>
    </source>
</evidence>
<dbReference type="Proteomes" id="UP000477782">
    <property type="component" value="Unassembled WGS sequence"/>
</dbReference>
<comment type="caution">
    <text evidence="3">The sequence shown here is derived from an EMBL/GenBank/DDBJ whole genome shotgun (WGS) entry which is preliminary data.</text>
</comment>